<evidence type="ECO:0000313" key="4">
    <source>
        <dbReference type="EMBL" id="AWK88816.1"/>
    </source>
</evidence>
<dbReference type="GO" id="GO:0006493">
    <property type="term" value="P:protein O-linked glycosylation"/>
    <property type="evidence" value="ECO:0007669"/>
    <property type="project" value="TreeGrafter"/>
</dbReference>
<feature type="repeat" description="TPR" evidence="2">
    <location>
        <begin position="72"/>
        <end position="105"/>
    </location>
</feature>
<feature type="domain" description="Galactosyltransferase C-terminal" evidence="3">
    <location>
        <begin position="363"/>
        <end position="419"/>
    </location>
</feature>
<proteinExistence type="predicted"/>
<dbReference type="Gene3D" id="3.90.550.10">
    <property type="entry name" value="Spore Coat Polysaccharide Biosynthesis Protein SpsA, Chain A"/>
    <property type="match status" value="1"/>
</dbReference>
<dbReference type="InterPro" id="IPR027791">
    <property type="entry name" value="Galactosyl_T_C"/>
</dbReference>
<accession>A0A2S2CWG6</accession>
<keyword evidence="2" id="KW-0802">TPR repeat</keyword>
<keyword evidence="5" id="KW-1185">Reference proteome</keyword>
<organism evidence="4 5">
    <name type="scientific">Azospirillum thermophilum</name>
    <dbReference type="NCBI Taxonomy" id="2202148"/>
    <lineage>
        <taxon>Bacteria</taxon>
        <taxon>Pseudomonadati</taxon>
        <taxon>Pseudomonadota</taxon>
        <taxon>Alphaproteobacteria</taxon>
        <taxon>Rhodospirillales</taxon>
        <taxon>Azospirillaceae</taxon>
        <taxon>Azospirillum</taxon>
    </lineage>
</organism>
<dbReference type="EMBL" id="CP029356">
    <property type="protein sequence ID" value="AWK88816.1"/>
    <property type="molecule type" value="Genomic_DNA"/>
</dbReference>
<dbReference type="Pfam" id="PF14559">
    <property type="entry name" value="TPR_19"/>
    <property type="match status" value="1"/>
</dbReference>
<evidence type="ECO:0000313" key="5">
    <source>
        <dbReference type="Proteomes" id="UP000245629"/>
    </source>
</evidence>
<dbReference type="InterPro" id="IPR011990">
    <property type="entry name" value="TPR-like_helical_dom_sf"/>
</dbReference>
<dbReference type="AlphaFoldDB" id="A0A2S2CWG6"/>
<dbReference type="PANTHER" id="PTHR44998">
    <property type="match status" value="1"/>
</dbReference>
<dbReference type="OrthoDB" id="7295299at2"/>
<name>A0A2S2CWG6_9PROT</name>
<evidence type="ECO:0000259" key="3">
    <source>
        <dbReference type="Pfam" id="PF02709"/>
    </source>
</evidence>
<dbReference type="RefSeq" id="WP_109331478.1">
    <property type="nucleotide sequence ID" value="NZ_CP029356.1"/>
</dbReference>
<geneLocation type="plasmid" evidence="4 5">
    <name>unnamed1</name>
</geneLocation>
<dbReference type="PROSITE" id="PS50005">
    <property type="entry name" value="TPR"/>
    <property type="match status" value="2"/>
</dbReference>
<dbReference type="Proteomes" id="UP000245629">
    <property type="component" value="Plasmid unnamed1"/>
</dbReference>
<keyword evidence="4" id="KW-0614">Plasmid</keyword>
<dbReference type="SUPFAM" id="SSF48452">
    <property type="entry name" value="TPR-like"/>
    <property type="match status" value="1"/>
</dbReference>
<evidence type="ECO:0000256" key="1">
    <source>
        <dbReference type="ARBA" id="ARBA00022679"/>
    </source>
</evidence>
<reference evidence="5" key="1">
    <citation type="submission" date="2018-05" db="EMBL/GenBank/DDBJ databases">
        <title>Azospirillum thermophila sp. nov., a novel isolated from hot spring.</title>
        <authorList>
            <person name="Zhao Z."/>
        </authorList>
    </citation>
    <scope>NUCLEOTIDE SEQUENCE [LARGE SCALE GENOMIC DNA]</scope>
    <source>
        <strain evidence="5">CFH 70021</strain>
        <plasmid evidence="5">unnamed1</plasmid>
    </source>
</reference>
<dbReference type="InterPro" id="IPR019734">
    <property type="entry name" value="TPR_rpt"/>
</dbReference>
<dbReference type="KEGG" id="azz:DEW08_22355"/>
<dbReference type="SUPFAM" id="SSF53448">
    <property type="entry name" value="Nucleotide-diphospho-sugar transferases"/>
    <property type="match status" value="1"/>
</dbReference>
<dbReference type="Gene3D" id="1.25.40.10">
    <property type="entry name" value="Tetratricopeptide repeat domain"/>
    <property type="match status" value="1"/>
</dbReference>
<feature type="repeat" description="TPR" evidence="2">
    <location>
        <begin position="140"/>
        <end position="173"/>
    </location>
</feature>
<dbReference type="GO" id="GO:0016757">
    <property type="term" value="F:glycosyltransferase activity"/>
    <property type="evidence" value="ECO:0007669"/>
    <property type="project" value="TreeGrafter"/>
</dbReference>
<keyword evidence="1" id="KW-0808">Transferase</keyword>
<dbReference type="InterPro" id="IPR029044">
    <property type="entry name" value="Nucleotide-diphossugar_trans"/>
</dbReference>
<evidence type="ECO:0000256" key="2">
    <source>
        <dbReference type="PROSITE-ProRule" id="PRU00339"/>
    </source>
</evidence>
<protein>
    <recommendedName>
        <fullName evidence="3">Galactosyltransferase C-terminal domain-containing protein</fullName>
    </recommendedName>
</protein>
<dbReference type="Pfam" id="PF02709">
    <property type="entry name" value="Glyco_transf_7C"/>
    <property type="match status" value="1"/>
</dbReference>
<sequence>MATIAEALAIALDHLKAGRHREAGILYGRVLEVDPDNAEALHRNGVLAWLAGDLPGATAMIARSVERDGSDADAHFNLGALQHIALRTEEAIASYRRAIDIRPDFPDAEYHLSEALQAIGRIGEALGVLDGLLARHPHHPDGWRQRGDIEADLGRPGAAVGFYEMALSLNPDDQGARDRLAAQDAAYRSRRTILEAAGPDGRHDLSDVTFLIAFRADSDDRRRNLRYIVQYLLKHTTAAILIGEDRTGPSDLPDTLGPELAARCLHLQVEGNDTPFTHKAHLVNRMVDAAGTPVVALHDTDIVVDPVQYVLARDAARKGGSLVFPYNGLFFWVLGKEVVRFGHTLSTAPLNALCPRFPLMHRNSPGGAAFFDRMTLQAAGGYNEAFLSWGYEDDELVERFRRLGLGVERMPGPLYHLDHARPENSSERNPFIQANKAELERIRTIDPDRLRAEIREGRLRRPLLSSKDLPPPAAG</sequence>
<dbReference type="PANTHER" id="PTHR44998:SF1">
    <property type="entry name" value="UDP-N-ACETYLGLUCOSAMINE--PEPTIDE N-ACETYLGLUCOSAMINYLTRANSFERASE 110 KDA SUBUNIT"/>
    <property type="match status" value="1"/>
</dbReference>
<gene>
    <name evidence="4" type="ORF">DEW08_22355</name>
</gene>
<dbReference type="Pfam" id="PF13432">
    <property type="entry name" value="TPR_16"/>
    <property type="match status" value="1"/>
</dbReference>
<dbReference type="SMART" id="SM00028">
    <property type="entry name" value="TPR"/>
    <property type="match status" value="4"/>
</dbReference>